<dbReference type="PANTHER" id="PTHR43310:SF2">
    <property type="entry name" value="SLC26A_SULP TRANSPORTER DOMAIN-CONTAINING PROTEIN"/>
    <property type="match status" value="1"/>
</dbReference>
<accession>A0A061QP09</accession>
<name>A0A061QP09_9CHLO</name>
<gene>
    <name evidence="1" type="ORF">TSPGSL018_29715</name>
</gene>
<dbReference type="PANTHER" id="PTHR43310">
    <property type="entry name" value="SULFATE TRANSPORTER YBAR-RELATED"/>
    <property type="match status" value="1"/>
</dbReference>
<dbReference type="InterPro" id="IPR052706">
    <property type="entry name" value="Membrane-Transporter-like"/>
</dbReference>
<dbReference type="AlphaFoldDB" id="A0A061QP09"/>
<dbReference type="EMBL" id="GBEZ01027148">
    <property type="protein sequence ID" value="JAC60129.1"/>
    <property type="molecule type" value="Transcribed_RNA"/>
</dbReference>
<sequence>VIAIPVMIAFCKVIFQAPEFSPYQGMLVRLVFLSAALHQAVFTLRSRVPGAVGQVQDVGLIFLSAITASVVERGRHSGADFTDTLATVLL</sequence>
<evidence type="ECO:0000313" key="1">
    <source>
        <dbReference type="EMBL" id="JAC60129.1"/>
    </source>
</evidence>
<feature type="non-terminal residue" evidence="1">
    <location>
        <position position="90"/>
    </location>
</feature>
<proteinExistence type="predicted"/>
<organism evidence="1">
    <name type="scientific">Tetraselmis sp. GSL018</name>
    <dbReference type="NCBI Taxonomy" id="582737"/>
    <lineage>
        <taxon>Eukaryota</taxon>
        <taxon>Viridiplantae</taxon>
        <taxon>Chlorophyta</taxon>
        <taxon>core chlorophytes</taxon>
        <taxon>Chlorodendrophyceae</taxon>
        <taxon>Chlorodendrales</taxon>
        <taxon>Chlorodendraceae</taxon>
        <taxon>Tetraselmis</taxon>
    </lineage>
</organism>
<protein>
    <submittedName>
        <fullName evidence="1">Sulfate permease family</fullName>
    </submittedName>
</protein>
<feature type="non-terminal residue" evidence="1">
    <location>
        <position position="1"/>
    </location>
</feature>
<reference evidence="1" key="1">
    <citation type="submission" date="2014-05" db="EMBL/GenBank/DDBJ databases">
        <title>The transcriptome of the halophilic microalga Tetraselmis sp. GSL018 isolated from the Great Salt Lake, Utah.</title>
        <authorList>
            <person name="Jinkerson R.E."/>
            <person name="D'Adamo S."/>
            <person name="Posewitz M.C."/>
        </authorList>
    </citation>
    <scope>NUCLEOTIDE SEQUENCE</scope>
    <source>
        <strain evidence="1">GSL018</strain>
    </source>
</reference>